<feature type="region of interest" description="Disordered" evidence="1">
    <location>
        <begin position="511"/>
        <end position="530"/>
    </location>
</feature>
<protein>
    <submittedName>
        <fullName evidence="2">Uncharacterized protein</fullName>
    </submittedName>
</protein>
<organism evidence="2">
    <name type="scientific">Guillardia theta</name>
    <name type="common">Cryptophyte</name>
    <name type="synonym">Cryptomonas phi</name>
    <dbReference type="NCBI Taxonomy" id="55529"/>
    <lineage>
        <taxon>Eukaryota</taxon>
        <taxon>Cryptophyceae</taxon>
        <taxon>Pyrenomonadales</taxon>
        <taxon>Geminigeraceae</taxon>
        <taxon>Guillardia</taxon>
    </lineage>
</organism>
<sequence>MSKPATQNMNADSESEKSTPTDPSKSRSGRLRNVPNFAAMAAGVSGKAEGSPTKTPSKTSRSPTRGAQSSPEHDGLDFTEPIKPRRLYTDDSSRREGDEDTEDEEPPVVKRQPPKEVPSPEQLESFKNLPMWVKNLEFLTEPLEGSKSSYILRNSELLRAYFRTQQGQMSELFAVYDRHPPNTALDPKSGTLYFIRTEEGLQDKAISLKSVASGPTKHTWKMAWGRKTHLKKWGILYKSYRCRHMYQPKNSPPPYRMQIYVLEEHDVDISRGDRLCPGLALVQILSLEHAPLRHRNKPKRKYEEEEDEEMSDEPISPPPYVLSTPRTPFTPNKYAAIPQDLGRGMCTPRKVAQRLDLDVDRDPLSLSAEALRALEKQSLFQDLPNPLSKISPTDHYQKRVVLETKFNQQLVTASLPDQAKLLKLQYGEMSTAVLAGIVTGKPWGLPDIDISCSIGLSGNSTPCSDLTALGWAHLISLCAAHEELAKSKVQLVPAEPLRAIAKVTDLGGMSESCSNEAGTRQDAFATPPTSVKPVTSLSFEDSAGEPAEKVAKVLEL</sequence>
<evidence type="ECO:0000256" key="1">
    <source>
        <dbReference type="SAM" id="MobiDB-lite"/>
    </source>
</evidence>
<gene>
    <name evidence="2" type="ORF">GTHE00462_LOCUS6567</name>
</gene>
<dbReference type="EMBL" id="HBKN01008371">
    <property type="protein sequence ID" value="CAE2268724.1"/>
    <property type="molecule type" value="Transcribed_RNA"/>
</dbReference>
<evidence type="ECO:0000313" key="2">
    <source>
        <dbReference type="EMBL" id="CAE2268724.1"/>
    </source>
</evidence>
<feature type="region of interest" description="Disordered" evidence="1">
    <location>
        <begin position="295"/>
        <end position="324"/>
    </location>
</feature>
<accession>A0A7S4JN52</accession>
<feature type="compositionally biased region" description="Polar residues" evidence="1">
    <location>
        <begin position="1"/>
        <end position="13"/>
    </location>
</feature>
<name>A0A7S4JN52_GUITH</name>
<proteinExistence type="predicted"/>
<dbReference type="AlphaFoldDB" id="A0A7S4JN52"/>
<feature type="compositionally biased region" description="Low complexity" evidence="1">
    <location>
        <begin position="51"/>
        <end position="65"/>
    </location>
</feature>
<feature type="region of interest" description="Disordered" evidence="1">
    <location>
        <begin position="1"/>
        <end position="123"/>
    </location>
</feature>
<reference evidence="2" key="1">
    <citation type="submission" date="2021-01" db="EMBL/GenBank/DDBJ databases">
        <authorList>
            <person name="Corre E."/>
            <person name="Pelletier E."/>
            <person name="Niang G."/>
            <person name="Scheremetjew M."/>
            <person name="Finn R."/>
            <person name="Kale V."/>
            <person name="Holt S."/>
            <person name="Cochrane G."/>
            <person name="Meng A."/>
            <person name="Brown T."/>
            <person name="Cohen L."/>
        </authorList>
    </citation>
    <scope>NUCLEOTIDE SEQUENCE</scope>
    <source>
        <strain evidence="2">CCMP 2712</strain>
    </source>
</reference>
<feature type="compositionally biased region" description="Basic and acidic residues" evidence="1">
    <location>
        <begin position="71"/>
        <end position="97"/>
    </location>
</feature>